<organism evidence="1 2">
    <name type="scientific">Bordetella ansorpii</name>
    <dbReference type="NCBI Taxonomy" id="288768"/>
    <lineage>
        <taxon>Bacteria</taxon>
        <taxon>Pseudomonadati</taxon>
        <taxon>Pseudomonadota</taxon>
        <taxon>Betaproteobacteria</taxon>
        <taxon>Burkholderiales</taxon>
        <taxon>Alcaligenaceae</taxon>
        <taxon>Bordetella</taxon>
    </lineage>
</organism>
<dbReference type="AlphaFoldDB" id="A0A157SW86"/>
<proteinExistence type="predicted"/>
<gene>
    <name evidence="1" type="ORF">SAMEA3906486_05321</name>
</gene>
<dbReference type="EMBL" id="FKIF01000010">
    <property type="protein sequence ID" value="SAI74604.1"/>
    <property type="molecule type" value="Genomic_DNA"/>
</dbReference>
<reference evidence="1 2" key="1">
    <citation type="submission" date="2016-04" db="EMBL/GenBank/DDBJ databases">
        <authorList>
            <consortium name="Pathogen Informatics"/>
        </authorList>
    </citation>
    <scope>NUCLEOTIDE SEQUENCE [LARGE SCALE GENOMIC DNA]</scope>
    <source>
        <strain evidence="1 2">H050680373</strain>
    </source>
</reference>
<name>A0A157SW86_9BORD</name>
<dbReference type="RefSeq" id="WP_156513555.1">
    <property type="nucleotide sequence ID" value="NZ_FKIF01000010.1"/>
</dbReference>
<protein>
    <submittedName>
        <fullName evidence="1">Uncharacterized protein</fullName>
    </submittedName>
</protein>
<evidence type="ECO:0000313" key="1">
    <source>
        <dbReference type="EMBL" id="SAI74604.1"/>
    </source>
</evidence>
<accession>A0A157SW86</accession>
<keyword evidence="2" id="KW-1185">Reference proteome</keyword>
<evidence type="ECO:0000313" key="2">
    <source>
        <dbReference type="Proteomes" id="UP000076848"/>
    </source>
</evidence>
<sequence length="187" mass="20037">MKTDRWVRKDAQRFATAFRDGWTPFDPADTRRLIEVLEAVAAPAAYQAPQEPGETETSPNDLPPAVAAVVIGINTVIRRLERCDTAGVLDVARKVRAACMAVGGFVAAQASGQPAASAAPRRIGQIRLDARQHPRAVLETGYDEQGNQWVEGTPIYAAPVAALQDSMPLLQPRAEPDAPASSGAWNL</sequence>
<dbReference type="Proteomes" id="UP000076848">
    <property type="component" value="Unassembled WGS sequence"/>
</dbReference>
<dbReference type="STRING" id="288768.SAMEA3906486_05321"/>